<feature type="signal peptide" evidence="2">
    <location>
        <begin position="1"/>
        <end position="22"/>
    </location>
</feature>
<keyword evidence="1" id="KW-1133">Transmembrane helix</keyword>
<proteinExistence type="predicted"/>
<organism evidence="4 5">
    <name type="scientific">Cryptolaemus montrouzieri</name>
    <dbReference type="NCBI Taxonomy" id="559131"/>
    <lineage>
        <taxon>Eukaryota</taxon>
        <taxon>Metazoa</taxon>
        <taxon>Ecdysozoa</taxon>
        <taxon>Arthropoda</taxon>
        <taxon>Hexapoda</taxon>
        <taxon>Insecta</taxon>
        <taxon>Pterygota</taxon>
        <taxon>Neoptera</taxon>
        <taxon>Endopterygota</taxon>
        <taxon>Coleoptera</taxon>
        <taxon>Polyphaga</taxon>
        <taxon>Cucujiformia</taxon>
        <taxon>Coccinelloidea</taxon>
        <taxon>Coccinellidae</taxon>
        <taxon>Scymninae</taxon>
        <taxon>Scymnini</taxon>
        <taxon>Cryptolaemus</taxon>
    </lineage>
</organism>
<name>A0ABD2P5X0_9CUCU</name>
<reference evidence="4 5" key="1">
    <citation type="journal article" date="2021" name="BMC Biol.">
        <title>Horizontally acquired antibacterial genes associated with adaptive radiation of ladybird beetles.</title>
        <authorList>
            <person name="Li H.S."/>
            <person name="Tang X.F."/>
            <person name="Huang Y.H."/>
            <person name="Xu Z.Y."/>
            <person name="Chen M.L."/>
            <person name="Du X.Y."/>
            <person name="Qiu B.Y."/>
            <person name="Chen P.T."/>
            <person name="Zhang W."/>
            <person name="Slipinski A."/>
            <person name="Escalona H.E."/>
            <person name="Waterhouse R.M."/>
            <person name="Zwick A."/>
            <person name="Pang H."/>
        </authorList>
    </citation>
    <scope>NUCLEOTIDE SEQUENCE [LARGE SCALE GENOMIC DNA]</scope>
    <source>
        <strain evidence="4">SYSU2018</strain>
    </source>
</reference>
<protein>
    <recommendedName>
        <fullName evidence="3">ZP domain-containing protein</fullName>
    </recommendedName>
</protein>
<dbReference type="Proteomes" id="UP001516400">
    <property type="component" value="Unassembled WGS sequence"/>
</dbReference>
<evidence type="ECO:0000256" key="2">
    <source>
        <dbReference type="SAM" id="SignalP"/>
    </source>
</evidence>
<evidence type="ECO:0000259" key="3">
    <source>
        <dbReference type="PROSITE" id="PS51034"/>
    </source>
</evidence>
<keyword evidence="5" id="KW-1185">Reference proteome</keyword>
<dbReference type="SMART" id="SM00241">
    <property type="entry name" value="ZP"/>
    <property type="match status" value="1"/>
</dbReference>
<dbReference type="AlphaFoldDB" id="A0ABD2P5X0"/>
<sequence>MIQFRVGPIWLLKATFLSSVFASQQSRLPIVKNEIKSLDVTCDAEFFNATVTLEHPFKGMFSAKEFSQECNAFGTYKNTVSLSLPTSGCGLRLTSKRTKNGKVLMQYTVTLAIQQDRHLRQIADQEIYVSCQINSNVFSLKSASIMNEIEGNIIDEGNLRNGRMRQDGLWNTETDKKVLKNAKLQEILKSAKAWMEIIPQEVDSNDNQLRDKLQVGELAKLIVKSTLPVGIGWKVVDCAAHDGLGDSSQKLLDEIGCPVDDQIMPKPVYGPVENLDFIRYQEASSIFPAFKFPDRDRLHLTCVLVLCKGPCMQDGCNKNISFSDDYREGKTITAEYEKDNILDQINIFNSVEVLATSMNEYYKTEEYQETRDSSFTFKGLPGDETLCISYHKIAIAFCILGMLFLIAALIATGGLLKARRTGNALSVYTRSIFSSTSATDSSQYGSKLLHDHSSFGFSSTGGLQYGRIL</sequence>
<gene>
    <name evidence="4" type="ORF">HHI36_000787</name>
</gene>
<evidence type="ECO:0000313" key="5">
    <source>
        <dbReference type="Proteomes" id="UP001516400"/>
    </source>
</evidence>
<feature type="transmembrane region" description="Helical" evidence="1">
    <location>
        <begin position="393"/>
        <end position="416"/>
    </location>
</feature>
<comment type="caution">
    <text evidence="4">The sequence shown here is derived from an EMBL/GenBank/DDBJ whole genome shotgun (WGS) entry which is preliminary data.</text>
</comment>
<dbReference type="EMBL" id="JABFTP020000185">
    <property type="protein sequence ID" value="KAL3286278.1"/>
    <property type="molecule type" value="Genomic_DNA"/>
</dbReference>
<feature type="domain" description="ZP" evidence="3">
    <location>
        <begin position="41"/>
        <end position="323"/>
    </location>
</feature>
<dbReference type="PANTHER" id="PTHR46560:SF5">
    <property type="entry name" value="CYPHER, ISOFORM B"/>
    <property type="match status" value="1"/>
</dbReference>
<evidence type="ECO:0000313" key="4">
    <source>
        <dbReference type="EMBL" id="KAL3286278.1"/>
    </source>
</evidence>
<dbReference type="PANTHER" id="PTHR46560">
    <property type="entry name" value="CYPHER, ISOFORM B"/>
    <property type="match status" value="1"/>
</dbReference>
<feature type="chain" id="PRO_5044786455" description="ZP domain-containing protein" evidence="2">
    <location>
        <begin position="23"/>
        <end position="469"/>
    </location>
</feature>
<keyword evidence="1" id="KW-0472">Membrane</keyword>
<keyword evidence="2" id="KW-0732">Signal</keyword>
<keyword evidence="1" id="KW-0812">Transmembrane</keyword>
<accession>A0ABD2P5X0</accession>
<dbReference type="InterPro" id="IPR001507">
    <property type="entry name" value="ZP_dom"/>
</dbReference>
<dbReference type="PROSITE" id="PS51034">
    <property type="entry name" value="ZP_2"/>
    <property type="match status" value="1"/>
</dbReference>
<evidence type="ECO:0000256" key="1">
    <source>
        <dbReference type="SAM" id="Phobius"/>
    </source>
</evidence>